<dbReference type="SUPFAM" id="SSF56784">
    <property type="entry name" value="HAD-like"/>
    <property type="match status" value="1"/>
</dbReference>
<name>A0A5J6VM15_9VIRU</name>
<organism evidence="1">
    <name type="scientific">Megaviridae environmental sample</name>
    <dbReference type="NCBI Taxonomy" id="1737588"/>
    <lineage>
        <taxon>Viruses</taxon>
        <taxon>Varidnaviria</taxon>
        <taxon>Bamfordvirae</taxon>
        <taxon>Nucleocytoviricota</taxon>
        <taxon>Megaviricetes</taxon>
        <taxon>Imitervirales</taxon>
        <taxon>Mimiviridae</taxon>
        <taxon>environmental samples</taxon>
    </lineage>
</organism>
<proteinExistence type="predicted"/>
<accession>A0A5J6VM15</accession>
<dbReference type="Gene3D" id="3.40.50.1000">
    <property type="entry name" value="HAD superfamily/HAD-like"/>
    <property type="match status" value="1"/>
</dbReference>
<dbReference type="InterPro" id="IPR036412">
    <property type="entry name" value="HAD-like_sf"/>
</dbReference>
<evidence type="ECO:0000313" key="1">
    <source>
        <dbReference type="EMBL" id="QFG75033.1"/>
    </source>
</evidence>
<sequence>MINNYVIFDLDETLGHFPQLGIIVDTIEQMTKHSMAQTTFNRLCDLFIDLFRPGIFLVLRYLKRQKLKHRGIKVVIYTNNNGPKSWAKKIYKYLHHKIGFKLFDQSIGAYKILDTLIEKNRTTHDKTLSDFKSCTKAPKRSTFCFIDDQYHPRMQEDNVYYIHLTPYIKELSVAEISHNLKTFGISDTIIHQIRINMQPFHFKPNKIHKQKEKSATRELLSYIQEYLNKARATQKRRSILNRTRKRIKH</sequence>
<dbReference type="InterPro" id="IPR023214">
    <property type="entry name" value="HAD_sf"/>
</dbReference>
<reference evidence="1" key="1">
    <citation type="journal article" date="2019" name="Philos. Trans. R. Soc. Lond., B, Biol. Sci.">
        <title>Targeted metagenomic recovery of four divergent viruses reveals shared and distinctive characteristics of giant viruses of marine eukaryotes.</title>
        <authorList>
            <person name="Needham D.M."/>
            <person name="Poirier C."/>
            <person name="Hehenberger E."/>
            <person name="Jimenez V."/>
            <person name="Swalwell J.E."/>
            <person name="Santoro A.E."/>
            <person name="Worden A.Z."/>
        </authorList>
    </citation>
    <scope>NUCLEOTIDE SEQUENCE</scope>
    <source>
        <strain evidence="1">OPacV-421</strain>
    </source>
</reference>
<dbReference type="EMBL" id="MN448297">
    <property type="protein sequence ID" value="QFG75033.1"/>
    <property type="molecule type" value="Genomic_DNA"/>
</dbReference>
<protein>
    <submittedName>
        <fullName evidence="1">Uncharacterized protein</fullName>
    </submittedName>
</protein>